<dbReference type="Proteomes" id="UP000018348">
    <property type="component" value="Unassembled WGS sequence"/>
</dbReference>
<name>T2IH04_CROWT</name>
<dbReference type="EMBL" id="CAQK01000624">
    <property type="protein sequence ID" value="CCQ52303.1"/>
    <property type="molecule type" value="Genomic_DNA"/>
</dbReference>
<dbReference type="AlphaFoldDB" id="T2IH04"/>
<evidence type="ECO:0000313" key="2">
    <source>
        <dbReference type="Proteomes" id="UP000018348"/>
    </source>
</evidence>
<proteinExistence type="predicted"/>
<sequence length="41" mass="4703">MKHLPPSTFIKYLDVVLESFNQSALLFLPIVLNKSLVIPFE</sequence>
<organism evidence="1 2">
    <name type="scientific">Crocosphaera watsonii WH 8502</name>
    <dbReference type="NCBI Taxonomy" id="423474"/>
    <lineage>
        <taxon>Bacteria</taxon>
        <taxon>Bacillati</taxon>
        <taxon>Cyanobacteriota</taxon>
        <taxon>Cyanophyceae</taxon>
        <taxon>Oscillatoriophycideae</taxon>
        <taxon>Chroococcales</taxon>
        <taxon>Aphanothecaceae</taxon>
        <taxon>Crocosphaera</taxon>
    </lineage>
</organism>
<reference evidence="1 2" key="2">
    <citation type="submission" date="2013-09" db="EMBL/GenBank/DDBJ databases">
        <title>Whole genome comparison of six Crocosphaera watsonii strains with differing phenotypes.</title>
        <authorList>
            <person name="Bench S.R."/>
            <person name="Heller P."/>
            <person name="Frank I."/>
            <person name="Arciniega M."/>
            <person name="Shilova I.N."/>
            <person name="Zehr J.P."/>
        </authorList>
    </citation>
    <scope>NUCLEOTIDE SEQUENCE [LARGE SCALE GENOMIC DNA]</scope>
    <source>
        <strain evidence="1 2">WH 8502</strain>
    </source>
</reference>
<accession>T2IH04</accession>
<evidence type="ECO:0000313" key="1">
    <source>
        <dbReference type="EMBL" id="CCQ52303.1"/>
    </source>
</evidence>
<comment type="caution">
    <text evidence="1">The sequence shown here is derived from an EMBL/GenBank/DDBJ whole genome shotgun (WGS) entry which is preliminary data.</text>
</comment>
<reference evidence="1 2" key="1">
    <citation type="submission" date="2013-01" db="EMBL/GenBank/DDBJ databases">
        <authorList>
            <person name="Bench S."/>
        </authorList>
    </citation>
    <scope>NUCLEOTIDE SEQUENCE [LARGE SCALE GENOMIC DNA]</scope>
    <source>
        <strain evidence="1 2">WH 8502</strain>
    </source>
</reference>
<protein>
    <submittedName>
        <fullName evidence="1">Uncharacterized protein</fullName>
    </submittedName>
</protein>
<gene>
    <name evidence="1" type="ORF">CWATWH8502_539</name>
</gene>